<dbReference type="RefSeq" id="WP_168030792.1">
    <property type="nucleotide sequence ID" value="NZ_JAAVNE010000017.1"/>
</dbReference>
<protein>
    <recommendedName>
        <fullName evidence="1">Restriction endonuclease AspBHI N-terminal domain-containing protein</fullName>
    </recommendedName>
</protein>
<evidence type="ECO:0000313" key="3">
    <source>
        <dbReference type="Proteomes" id="UP000787635"/>
    </source>
</evidence>
<keyword evidence="3" id="KW-1185">Reference proteome</keyword>
<feature type="domain" description="Restriction endonuclease AspBHI N-terminal" evidence="1">
    <location>
        <begin position="30"/>
        <end position="216"/>
    </location>
</feature>
<name>A0ABX1E7V9_9PROT</name>
<dbReference type="EMBL" id="JAAVNE010000017">
    <property type="protein sequence ID" value="NKC31597.1"/>
    <property type="molecule type" value="Genomic_DNA"/>
</dbReference>
<organism evidence="2 3">
    <name type="scientific">Falsiroseomonas selenitidurans</name>
    <dbReference type="NCBI Taxonomy" id="2716335"/>
    <lineage>
        <taxon>Bacteria</taxon>
        <taxon>Pseudomonadati</taxon>
        <taxon>Pseudomonadota</taxon>
        <taxon>Alphaproteobacteria</taxon>
        <taxon>Acetobacterales</taxon>
        <taxon>Roseomonadaceae</taxon>
        <taxon>Falsiroseomonas</taxon>
    </lineage>
</organism>
<reference evidence="2 3" key="1">
    <citation type="submission" date="2020-03" db="EMBL/GenBank/DDBJ databases">
        <title>Roseomonas selenitidurans sp. nov. isolated from urban soil.</title>
        <authorList>
            <person name="Liu H."/>
        </authorList>
    </citation>
    <scope>NUCLEOTIDE SEQUENCE [LARGE SCALE GENOMIC DNA]</scope>
    <source>
        <strain evidence="2 3">BU-1</strain>
    </source>
</reference>
<proteinExistence type="predicted"/>
<accession>A0ABX1E7V9</accession>
<gene>
    <name evidence="2" type="ORF">HEQ75_12080</name>
</gene>
<dbReference type="Pfam" id="PF18062">
    <property type="entry name" value="RE_AspBHI_N"/>
    <property type="match status" value="1"/>
</dbReference>
<evidence type="ECO:0000259" key="1">
    <source>
        <dbReference type="Pfam" id="PF18062"/>
    </source>
</evidence>
<dbReference type="Gene3D" id="2.30.280.20">
    <property type="match status" value="1"/>
</dbReference>
<sequence length="237" mass="25999">MMETASFEQLSQTDLVVGKVYEGGLGGALAGEPISKVLPGVGNQGGIRMSGRAGARKFVVLYTTLMDRDWPDELDSETGKLAYFGDNKIPGRELHETGPGGNLLFKEVYADLHAPENRIHNIPPFFLFSRIATAASRRSAKFHGICVPGHPGFSEMDDLVAVWKTKDGTRFQNYRAIFSILNIDLVSRDWIADICAGNRMSGNAPHAWRNWVESGKYAPLRRPDRPSVGSSNPVPTP</sequence>
<dbReference type="Proteomes" id="UP000787635">
    <property type="component" value="Unassembled WGS sequence"/>
</dbReference>
<dbReference type="InterPro" id="IPR041409">
    <property type="entry name" value="RE_AspBHI_N"/>
</dbReference>
<evidence type="ECO:0000313" key="2">
    <source>
        <dbReference type="EMBL" id="NKC31597.1"/>
    </source>
</evidence>
<comment type="caution">
    <text evidence="2">The sequence shown here is derived from an EMBL/GenBank/DDBJ whole genome shotgun (WGS) entry which is preliminary data.</text>
</comment>